<feature type="compositionally biased region" description="Basic and acidic residues" evidence="1">
    <location>
        <begin position="77"/>
        <end position="86"/>
    </location>
</feature>
<organism evidence="2 3">
    <name type="scientific">Discostella pseudostelligera</name>
    <dbReference type="NCBI Taxonomy" id="259834"/>
    <lineage>
        <taxon>Eukaryota</taxon>
        <taxon>Sar</taxon>
        <taxon>Stramenopiles</taxon>
        <taxon>Ochrophyta</taxon>
        <taxon>Bacillariophyta</taxon>
        <taxon>Coscinodiscophyceae</taxon>
        <taxon>Thalassiosirophycidae</taxon>
        <taxon>Stephanodiscales</taxon>
        <taxon>Stephanodiscaceae</taxon>
        <taxon>Discostella</taxon>
    </lineage>
</organism>
<dbReference type="AlphaFoldDB" id="A0ABD3MC43"/>
<feature type="compositionally biased region" description="Low complexity" evidence="1">
    <location>
        <begin position="43"/>
        <end position="64"/>
    </location>
</feature>
<keyword evidence="3" id="KW-1185">Reference proteome</keyword>
<dbReference type="EMBL" id="JALLBG020000156">
    <property type="protein sequence ID" value="KAL3761162.1"/>
    <property type="molecule type" value="Genomic_DNA"/>
</dbReference>
<evidence type="ECO:0000313" key="2">
    <source>
        <dbReference type="EMBL" id="KAL3761162.1"/>
    </source>
</evidence>
<feature type="region of interest" description="Disordered" evidence="1">
    <location>
        <begin position="43"/>
        <end position="95"/>
    </location>
</feature>
<reference evidence="2 3" key="1">
    <citation type="submission" date="2024-10" db="EMBL/GenBank/DDBJ databases">
        <title>Updated reference genomes for cyclostephanoid diatoms.</title>
        <authorList>
            <person name="Roberts W.R."/>
            <person name="Alverson A.J."/>
        </authorList>
    </citation>
    <scope>NUCLEOTIDE SEQUENCE [LARGE SCALE GENOMIC DNA]</scope>
    <source>
        <strain evidence="2 3">AJA232-27</strain>
    </source>
</reference>
<comment type="caution">
    <text evidence="2">The sequence shown here is derived from an EMBL/GenBank/DDBJ whole genome shotgun (WGS) entry which is preliminary data.</text>
</comment>
<accession>A0ABD3MC43</accession>
<evidence type="ECO:0000256" key="1">
    <source>
        <dbReference type="SAM" id="MobiDB-lite"/>
    </source>
</evidence>
<protein>
    <submittedName>
        <fullName evidence="2">Uncharacterized protein</fullName>
    </submittedName>
</protein>
<name>A0ABD3MC43_9STRA</name>
<gene>
    <name evidence="2" type="ORF">ACHAWU_000257</name>
</gene>
<evidence type="ECO:0000313" key="3">
    <source>
        <dbReference type="Proteomes" id="UP001530293"/>
    </source>
</evidence>
<dbReference type="Proteomes" id="UP001530293">
    <property type="component" value="Unassembled WGS sequence"/>
</dbReference>
<proteinExistence type="predicted"/>
<sequence>MKHRLSTTDRRLLQHIEKSDSNDTPFDPVDLLNLLEKDDLDNYNTTPALRRPLPPSSSLTSTSSFAAGRRANVSDSEQYHRGKKADGAGGGGGKVKVGVGVGGGWRRPSQSSSSSLRHLVDVGDNETTTLESDSTSHSSSFKSRTTHSLFSNYIAWAESATFSIMNYDVVRSWFTRQEQHYRHNKEYWRRIMTMSAVMLLLMVSLYNKISKSRNRHHVGDVVKERSSIITIDEEEDIQSNNSFFTMCDRVTPFDPEVTPRFRTDWPRDNKILILRSDGGKFGHIGNQIDSLLHAFDYARENRLHLGIFFHSWAMDVISSMFYESDSFETLQYELMQDLGIEVIRKHVQLERYDEILSKNAKQLYFHSLENQTRDYWRELMQDHISILQQLFMRYNRGYGYVHSGLRAEDSCTTLSTLFRDRVREVKYSVIHFRSFEDKAASRLVKIADKIGITIEGGVMTMSPDYITSILLPLGMLDYPIILITDGESTDVERELFNDPIIGPKLIVLSNKVALDGADIALAVLSDVFIGNPASGTAGFIARSRMALGYSAESTQLFRKKR</sequence>